<evidence type="ECO:0000256" key="2">
    <source>
        <dbReference type="ARBA" id="ARBA00004609"/>
    </source>
</evidence>
<keyword evidence="19" id="KW-1185">Reference proteome</keyword>
<organism evidence="19 21">
    <name type="scientific">Clupea harengus</name>
    <name type="common">Atlantic herring</name>
    <dbReference type="NCBI Taxonomy" id="7950"/>
    <lineage>
        <taxon>Eukaryota</taxon>
        <taxon>Metazoa</taxon>
        <taxon>Chordata</taxon>
        <taxon>Craniata</taxon>
        <taxon>Vertebrata</taxon>
        <taxon>Euteleostomi</taxon>
        <taxon>Actinopterygii</taxon>
        <taxon>Neopterygii</taxon>
        <taxon>Teleostei</taxon>
        <taxon>Clupei</taxon>
        <taxon>Clupeiformes</taxon>
        <taxon>Clupeoidei</taxon>
        <taxon>Clupeidae</taxon>
        <taxon>Clupea</taxon>
    </lineage>
</organism>
<dbReference type="RefSeq" id="XP_031416356.1">
    <property type="nucleotide sequence ID" value="XM_031560496.1"/>
</dbReference>
<evidence type="ECO:0000256" key="18">
    <source>
        <dbReference type="SAM" id="SignalP"/>
    </source>
</evidence>
<dbReference type="Proteomes" id="UP000515152">
    <property type="component" value="Chromosome 22"/>
</dbReference>
<dbReference type="OrthoDB" id="10010764at2759"/>
<comment type="subcellular location">
    <subcellularLocation>
        <location evidence="2 16">Cell membrane</location>
        <topology evidence="2 16">Lipid-anchor</topology>
        <topology evidence="2 16">GPI-anchor</topology>
    </subcellularLocation>
    <subcellularLocation>
        <location evidence="1">Secreted</location>
        <location evidence="1">Extracellular space</location>
    </subcellularLocation>
</comment>
<keyword evidence="7 16" id="KW-0336">GPI-anchor</keyword>
<dbReference type="GO" id="GO:1905475">
    <property type="term" value="P:regulation of protein localization to membrane"/>
    <property type="evidence" value="ECO:0007669"/>
    <property type="project" value="TreeGrafter"/>
</dbReference>
<dbReference type="GeneID" id="105907071"/>
<keyword evidence="5" id="KW-1003">Cell membrane</keyword>
<feature type="region of interest" description="Disordered" evidence="17">
    <location>
        <begin position="338"/>
        <end position="368"/>
    </location>
</feature>
<dbReference type="AlphaFoldDB" id="A0A6P8EW16"/>
<evidence type="ECO:0000256" key="10">
    <source>
        <dbReference type="ARBA" id="ARBA00023136"/>
    </source>
</evidence>
<dbReference type="GO" id="GO:0005886">
    <property type="term" value="C:plasma membrane"/>
    <property type="evidence" value="ECO:0007669"/>
    <property type="project" value="UniProtKB-SubCell"/>
</dbReference>
<dbReference type="KEGG" id="char:105907071"/>
<comment type="function">
    <text evidence="16">Cell surface proteoglycan.</text>
</comment>
<evidence type="ECO:0000256" key="5">
    <source>
        <dbReference type="ARBA" id="ARBA00022475"/>
    </source>
</evidence>
<dbReference type="PANTHER" id="PTHR10822:SF8">
    <property type="entry name" value="GLYPICAN-1"/>
    <property type="match status" value="1"/>
</dbReference>
<reference evidence="20 21" key="1">
    <citation type="submission" date="2025-04" db="UniProtKB">
        <authorList>
            <consortium name="RefSeq"/>
        </authorList>
    </citation>
    <scope>IDENTIFICATION</scope>
</reference>
<evidence type="ECO:0000256" key="11">
    <source>
        <dbReference type="ARBA" id="ARBA00023157"/>
    </source>
</evidence>
<name>A0A6P8EW16_CLUHA</name>
<accession>A0A6P8EW16</accession>
<evidence type="ECO:0000256" key="6">
    <source>
        <dbReference type="ARBA" id="ARBA00022525"/>
    </source>
</evidence>
<keyword evidence="14 16" id="KW-0449">Lipoprotein</keyword>
<evidence type="ECO:0000256" key="1">
    <source>
        <dbReference type="ARBA" id="ARBA00004239"/>
    </source>
</evidence>
<evidence type="ECO:0000313" key="19">
    <source>
        <dbReference type="Proteomes" id="UP000515152"/>
    </source>
</evidence>
<feature type="signal peptide" evidence="18">
    <location>
        <begin position="1"/>
        <end position="18"/>
    </location>
</feature>
<evidence type="ECO:0000313" key="21">
    <source>
        <dbReference type="RefSeq" id="XP_031416356.1"/>
    </source>
</evidence>
<evidence type="ECO:0000256" key="3">
    <source>
        <dbReference type="ARBA" id="ARBA00010260"/>
    </source>
</evidence>
<dbReference type="GO" id="GO:0005576">
    <property type="term" value="C:extracellular region"/>
    <property type="evidence" value="ECO:0007669"/>
    <property type="project" value="UniProtKB-SubCell"/>
</dbReference>
<dbReference type="PANTHER" id="PTHR10822">
    <property type="entry name" value="GLYPICAN"/>
    <property type="match status" value="1"/>
</dbReference>
<keyword evidence="6" id="KW-0964">Secreted</keyword>
<evidence type="ECO:0000256" key="12">
    <source>
        <dbReference type="ARBA" id="ARBA00023180"/>
    </source>
</evidence>
<dbReference type="Pfam" id="PF01153">
    <property type="entry name" value="Glypican"/>
    <property type="match status" value="1"/>
</dbReference>
<keyword evidence="9 16" id="KW-0654">Proteoglycan</keyword>
<dbReference type="GeneTree" id="ENSGT01050000244897"/>
<evidence type="ECO:0000256" key="17">
    <source>
        <dbReference type="SAM" id="MobiDB-lite"/>
    </source>
</evidence>
<dbReference type="InterPro" id="IPR001863">
    <property type="entry name" value="Glypican"/>
</dbReference>
<dbReference type="PROSITE" id="PS01207">
    <property type="entry name" value="GLYPICAN"/>
    <property type="match status" value="1"/>
</dbReference>
<dbReference type="GO" id="GO:0009986">
    <property type="term" value="C:cell surface"/>
    <property type="evidence" value="ECO:0007669"/>
    <property type="project" value="TreeGrafter"/>
</dbReference>
<dbReference type="CTD" id="393995"/>
<evidence type="ECO:0000256" key="7">
    <source>
        <dbReference type="ARBA" id="ARBA00022622"/>
    </source>
</evidence>
<keyword evidence="11" id="KW-1015">Disulfide bond</keyword>
<protein>
    <recommendedName>
        <fullName evidence="4">Glypican-1</fullName>
    </recommendedName>
</protein>
<dbReference type="RefSeq" id="XP_012690799.1">
    <property type="nucleotide sequence ID" value="XM_012835345.3"/>
</dbReference>
<keyword evidence="13 16" id="KW-0357">Heparan sulfate</keyword>
<evidence type="ECO:0000256" key="15">
    <source>
        <dbReference type="RuleBase" id="RU003518"/>
    </source>
</evidence>
<dbReference type="InterPro" id="IPR019803">
    <property type="entry name" value="Glypican_CS"/>
</dbReference>
<evidence type="ECO:0000256" key="8">
    <source>
        <dbReference type="ARBA" id="ARBA00022729"/>
    </source>
</evidence>
<keyword evidence="12" id="KW-0325">Glycoprotein</keyword>
<gene>
    <name evidence="20 21" type="primary">gpc1b</name>
</gene>
<dbReference type="GO" id="GO:0017134">
    <property type="term" value="F:fibroblast growth factor binding"/>
    <property type="evidence" value="ECO:0007669"/>
    <property type="project" value="TreeGrafter"/>
</dbReference>
<sequence>MGITVVFVLCVLTMPVFGAGNTVPKPRSCTDVKQFYAGKGFSVTGLPQTEISGEHLRICPQGYTCCTSEMEEKLSNLSRVDFERLVKEEGRSLQITLNTQYKSFDSHVLELINRSEASLAQTLGPQYHPNARVLQDLFSELRRYYRGANVNLEEALNEFWLRLLERLFKAGNPKYALADDYLECVTKQSETLRPFGDTPRDSQQKVTRAFVALRTFIQGLVTGGEVARKVSQVPLSQECERALMKLSYCPQCRGMAAAKPCRVYCLNVLKGCLANQADLDTEWRNLADAMLKIADRIKLTAMDRVIESIPVYISEGIAYLQENQAVFHSKVFQACGTPRVSGDDSTTPEERPLPTVEKPNATTSPTSEKLVNDVSDKVKAMMEHWVILPSRLCADRVASGTSADASCWNGLNKGQGYLPEMLGDGLASQINNPEVEIDITKPDMTIRQQIMQLKIMTNRLKNALNGNDVDFQDTSDDVSGSGSGVCSDDLCARIIPEISMPNTNQPKPVAPSGDAVRAAASQNPPCVTLCLLSLVTLLLLRR</sequence>
<dbReference type="GO" id="GO:0098552">
    <property type="term" value="C:side of membrane"/>
    <property type="evidence" value="ECO:0007669"/>
    <property type="project" value="UniProtKB-KW"/>
</dbReference>
<keyword evidence="10 16" id="KW-0472">Membrane</keyword>
<dbReference type="GO" id="GO:0040037">
    <property type="term" value="P:negative regulation of fibroblast growth factor receptor signaling pathway"/>
    <property type="evidence" value="ECO:0007669"/>
    <property type="project" value="TreeGrafter"/>
</dbReference>
<feature type="chain" id="PRO_5044652750" description="Glypican-1" evidence="18">
    <location>
        <begin position="19"/>
        <end position="542"/>
    </location>
</feature>
<evidence type="ECO:0000256" key="4">
    <source>
        <dbReference type="ARBA" id="ARBA00014714"/>
    </source>
</evidence>
<comment type="similarity">
    <text evidence="3 15">Belongs to the glypican family.</text>
</comment>
<evidence type="ECO:0000256" key="9">
    <source>
        <dbReference type="ARBA" id="ARBA00022974"/>
    </source>
</evidence>
<dbReference type="GO" id="GO:0016477">
    <property type="term" value="P:cell migration"/>
    <property type="evidence" value="ECO:0007669"/>
    <property type="project" value="TreeGrafter"/>
</dbReference>
<evidence type="ECO:0000313" key="20">
    <source>
        <dbReference type="RefSeq" id="XP_012690799.1"/>
    </source>
</evidence>
<evidence type="ECO:0000256" key="16">
    <source>
        <dbReference type="RuleBase" id="RU003519"/>
    </source>
</evidence>
<dbReference type="GO" id="GO:0045202">
    <property type="term" value="C:synapse"/>
    <property type="evidence" value="ECO:0007669"/>
    <property type="project" value="TreeGrafter"/>
</dbReference>
<proteinExistence type="inferred from homology"/>
<evidence type="ECO:0000256" key="13">
    <source>
        <dbReference type="ARBA" id="ARBA00023207"/>
    </source>
</evidence>
<evidence type="ECO:0000256" key="14">
    <source>
        <dbReference type="ARBA" id="ARBA00023288"/>
    </source>
</evidence>
<keyword evidence="8 18" id="KW-0732">Signal</keyword>